<reference evidence="1" key="1">
    <citation type="submission" date="2018-06" db="EMBL/GenBank/DDBJ databases">
        <authorList>
            <person name="Zhirakovskaya E."/>
        </authorList>
    </citation>
    <scope>NUCLEOTIDE SEQUENCE</scope>
</reference>
<dbReference type="AlphaFoldDB" id="A0A3B0YB07"/>
<dbReference type="InterPro" id="IPR046651">
    <property type="entry name" value="DUF6763"/>
</dbReference>
<sequence>MRQLVTPGIGTWYKNEAGDLFEVVAWDQDDGCIEIQHFDGTIEELDSESWRETQIAVVAPPEDWSGSYDIQREDYGVDLDYSSFDGNHNPLDEFEQ</sequence>
<proteinExistence type="predicted"/>
<gene>
    <name evidence="1" type="ORF">MNBD_GAMMA12-1413</name>
</gene>
<evidence type="ECO:0000313" key="1">
    <source>
        <dbReference type="EMBL" id="VAW76691.1"/>
    </source>
</evidence>
<name>A0A3B0YB07_9ZZZZ</name>
<accession>A0A3B0YB07</accession>
<dbReference type="EMBL" id="UOFL01000111">
    <property type="protein sequence ID" value="VAW76691.1"/>
    <property type="molecule type" value="Genomic_DNA"/>
</dbReference>
<organism evidence="1">
    <name type="scientific">hydrothermal vent metagenome</name>
    <dbReference type="NCBI Taxonomy" id="652676"/>
    <lineage>
        <taxon>unclassified sequences</taxon>
        <taxon>metagenomes</taxon>
        <taxon>ecological metagenomes</taxon>
    </lineage>
</organism>
<protein>
    <submittedName>
        <fullName evidence="1">Uncharacterized protein</fullName>
    </submittedName>
</protein>
<dbReference type="Pfam" id="PF20549">
    <property type="entry name" value="DUF6763"/>
    <property type="match status" value="1"/>
</dbReference>